<evidence type="ECO:0000313" key="3">
    <source>
        <dbReference type="EMBL" id="MWG35197.1"/>
    </source>
</evidence>
<proteinExistence type="predicted"/>
<dbReference type="RefSeq" id="WP_158204886.1">
    <property type="nucleotide sequence ID" value="NZ_WSZK01000018.1"/>
</dbReference>
<accession>A0A6B0GNN4</accession>
<comment type="caution">
    <text evidence="3">The sequence shown here is derived from an EMBL/GenBank/DDBJ whole genome shotgun (WGS) entry which is preliminary data.</text>
</comment>
<evidence type="ECO:0000313" key="4">
    <source>
        <dbReference type="Proteomes" id="UP000451471"/>
    </source>
</evidence>
<dbReference type="Proteomes" id="UP000451471">
    <property type="component" value="Unassembled WGS sequence"/>
</dbReference>
<feature type="transmembrane region" description="Helical" evidence="2">
    <location>
        <begin position="12"/>
        <end position="33"/>
    </location>
</feature>
<name>A0A6B0GNN4_9EURY</name>
<dbReference type="PROSITE" id="PS50194">
    <property type="entry name" value="FILAMIN_REPEAT"/>
    <property type="match status" value="1"/>
</dbReference>
<protein>
    <submittedName>
        <fullName evidence="3">Uncharacterized protein</fullName>
    </submittedName>
</protein>
<reference evidence="3 4" key="1">
    <citation type="submission" date="2019-12" db="EMBL/GenBank/DDBJ databases">
        <title>Halocatena pleomorpha gen. nov. sp. nov., an extremely halophilic archaeon of family Halobacteriaceae isolated from saltpan soil.</title>
        <authorList>
            <person name="Pal Y."/>
            <person name="Verma A."/>
            <person name="Krishnamurthi S."/>
            <person name="Kumar P."/>
        </authorList>
    </citation>
    <scope>NUCLEOTIDE SEQUENCE [LARGE SCALE GENOMIC DNA]</scope>
    <source>
        <strain evidence="3 4">JCM 16495</strain>
    </source>
</reference>
<feature type="compositionally biased region" description="Polar residues" evidence="1">
    <location>
        <begin position="69"/>
        <end position="78"/>
    </location>
</feature>
<evidence type="ECO:0000256" key="1">
    <source>
        <dbReference type="SAM" id="MobiDB-lite"/>
    </source>
</evidence>
<dbReference type="EMBL" id="WSZK01000018">
    <property type="protein sequence ID" value="MWG35197.1"/>
    <property type="molecule type" value="Genomic_DNA"/>
</dbReference>
<evidence type="ECO:0000256" key="2">
    <source>
        <dbReference type="SAM" id="Phobius"/>
    </source>
</evidence>
<dbReference type="InterPro" id="IPR017868">
    <property type="entry name" value="Filamin/ABP280_repeat-like"/>
</dbReference>
<keyword evidence="2" id="KW-1133">Transmembrane helix</keyword>
<keyword evidence="2" id="KW-0812">Transmembrane</keyword>
<feature type="transmembrane region" description="Helical" evidence="2">
    <location>
        <begin position="45"/>
        <end position="65"/>
    </location>
</feature>
<sequence>MQFVETLFEAPLANVLIGAGVLVLLAGVLGTLPGLERIDERGRRAAWVVGPALILTGLLLVSGVVTNETTPAEGTGDTNGLAVPTTPSDTRPTAAPGASAPTTGSTSLVQEIEPNDAAQRATLLPPGATGAGTIARPPGGYETADTDQFRFWAVAGEAVTVEVSRDGGYGTLFAVVYDPNGGSHPSRSLQNDVAPVGGGGPLTVEFIPQTTGYHHVVVTGSFDFGDIDYQRFDGGYGDYTVRVEGGTEQSRR</sequence>
<keyword evidence="4" id="KW-1185">Reference proteome</keyword>
<feature type="region of interest" description="Disordered" evidence="1">
    <location>
        <begin position="69"/>
        <end position="105"/>
    </location>
</feature>
<gene>
    <name evidence="3" type="ORF">GQS65_11985</name>
</gene>
<organism evidence="3 4">
    <name type="scientific">Halomarina oriensis</name>
    <dbReference type="NCBI Taxonomy" id="671145"/>
    <lineage>
        <taxon>Archaea</taxon>
        <taxon>Methanobacteriati</taxon>
        <taxon>Methanobacteriota</taxon>
        <taxon>Stenosarchaea group</taxon>
        <taxon>Halobacteria</taxon>
        <taxon>Halobacteriales</taxon>
        <taxon>Natronomonadaceae</taxon>
        <taxon>Halomarina</taxon>
    </lineage>
</organism>
<keyword evidence="2" id="KW-0472">Membrane</keyword>
<dbReference type="Gene3D" id="2.60.120.380">
    <property type="match status" value="1"/>
</dbReference>
<feature type="compositionally biased region" description="Low complexity" evidence="1">
    <location>
        <begin position="92"/>
        <end position="105"/>
    </location>
</feature>
<dbReference type="AlphaFoldDB" id="A0A6B0GNN4"/>